<keyword evidence="4 5" id="KW-0472">Membrane</keyword>
<dbReference type="InterPro" id="IPR050997">
    <property type="entry name" value="MAPEG"/>
</dbReference>
<dbReference type="Gene3D" id="1.20.120.550">
    <property type="entry name" value="Membrane associated eicosanoid/glutathione metabolism-like domain"/>
    <property type="match status" value="1"/>
</dbReference>
<feature type="transmembrane region" description="Helical" evidence="5">
    <location>
        <begin position="6"/>
        <end position="25"/>
    </location>
</feature>
<dbReference type="EMBL" id="CP136864">
    <property type="protein sequence ID" value="WOJ92898.1"/>
    <property type="molecule type" value="Genomic_DNA"/>
</dbReference>
<feature type="transmembrane region" description="Helical" evidence="5">
    <location>
        <begin position="70"/>
        <end position="89"/>
    </location>
</feature>
<dbReference type="InterPro" id="IPR023352">
    <property type="entry name" value="MAPEG-like_dom_sf"/>
</dbReference>
<evidence type="ECO:0000313" key="6">
    <source>
        <dbReference type="EMBL" id="WOJ92898.1"/>
    </source>
</evidence>
<evidence type="ECO:0000256" key="4">
    <source>
        <dbReference type="ARBA" id="ARBA00023136"/>
    </source>
</evidence>
<dbReference type="Proteomes" id="UP001626537">
    <property type="component" value="Chromosome"/>
</dbReference>
<evidence type="ECO:0000313" key="7">
    <source>
        <dbReference type="Proteomes" id="UP001626537"/>
    </source>
</evidence>
<organism evidence="6 7">
    <name type="scientific">Congregibacter variabilis</name>
    <dbReference type="NCBI Taxonomy" id="3081200"/>
    <lineage>
        <taxon>Bacteria</taxon>
        <taxon>Pseudomonadati</taxon>
        <taxon>Pseudomonadota</taxon>
        <taxon>Gammaproteobacteria</taxon>
        <taxon>Cellvibrionales</taxon>
        <taxon>Halieaceae</taxon>
        <taxon>Congregibacter</taxon>
    </lineage>
</organism>
<dbReference type="RefSeq" id="WP_407347556.1">
    <property type="nucleotide sequence ID" value="NZ_CP136864.1"/>
</dbReference>
<gene>
    <name evidence="6" type="ORF">R0135_14040</name>
</gene>
<evidence type="ECO:0000256" key="3">
    <source>
        <dbReference type="ARBA" id="ARBA00022989"/>
    </source>
</evidence>
<dbReference type="PANTHER" id="PTHR10250:SF15">
    <property type="entry name" value="MICROSOMAL GLUTATHIONE S-TRANSFERASE-RELATED"/>
    <property type="match status" value="1"/>
</dbReference>
<reference evidence="6 7" key="1">
    <citation type="submission" date="2023-10" db="EMBL/GenBank/DDBJ databases">
        <title>Two novel species belonging to the OM43/NOR5 clade.</title>
        <authorList>
            <person name="Park M."/>
        </authorList>
    </citation>
    <scope>NUCLEOTIDE SEQUENCE [LARGE SCALE GENOMIC DNA]</scope>
    <source>
        <strain evidence="6 7">IMCC43200</strain>
    </source>
</reference>
<dbReference type="InterPro" id="IPR001129">
    <property type="entry name" value="Membr-assoc_MAPEG"/>
</dbReference>
<keyword evidence="7" id="KW-1185">Reference proteome</keyword>
<name>A0ABZ0I1J6_9GAMM</name>
<dbReference type="SUPFAM" id="SSF161084">
    <property type="entry name" value="MAPEG domain-like"/>
    <property type="match status" value="1"/>
</dbReference>
<comment type="subcellular location">
    <subcellularLocation>
        <location evidence="1">Membrane</location>
        <topology evidence="1">Multi-pass membrane protein</topology>
    </subcellularLocation>
</comment>
<feature type="transmembrane region" description="Helical" evidence="5">
    <location>
        <begin position="101"/>
        <end position="127"/>
    </location>
</feature>
<evidence type="ECO:0000256" key="5">
    <source>
        <dbReference type="SAM" id="Phobius"/>
    </source>
</evidence>
<dbReference type="Pfam" id="PF01124">
    <property type="entry name" value="MAPEG"/>
    <property type="match status" value="1"/>
</dbReference>
<keyword evidence="2 5" id="KW-0812">Transmembrane</keyword>
<protein>
    <submittedName>
        <fullName evidence="6">MAPEG family protein</fullName>
    </submittedName>
</protein>
<keyword evidence="3 5" id="KW-1133">Transmembrane helix</keyword>
<dbReference type="PANTHER" id="PTHR10250">
    <property type="entry name" value="MICROSOMAL GLUTATHIONE S-TRANSFERASE"/>
    <property type="match status" value="1"/>
</dbReference>
<proteinExistence type="predicted"/>
<accession>A0ABZ0I1J6</accession>
<evidence type="ECO:0000256" key="1">
    <source>
        <dbReference type="ARBA" id="ARBA00004141"/>
    </source>
</evidence>
<evidence type="ECO:0000256" key="2">
    <source>
        <dbReference type="ARBA" id="ARBA00022692"/>
    </source>
</evidence>
<sequence length="128" mass="13656">MNYVHIVAVLAISQFIYLAIMVGRARGKYSIDAPATTGHEMFDRAFRIQMNTLEQLVCFLPALLLADVYWPGTVIAAIGAVYIVGRVLYASSYTKDPATRALGFALSIMPTFTLLGAAGLGAVLAGVA</sequence>